<dbReference type="Pfam" id="PF14223">
    <property type="entry name" value="Retrotran_gag_2"/>
    <property type="match status" value="1"/>
</dbReference>
<evidence type="ECO:0000313" key="3">
    <source>
        <dbReference type="EMBL" id="GJS57612.1"/>
    </source>
</evidence>
<protein>
    <submittedName>
        <fullName evidence="3">Zinc finger, CCHC-type containing protein</fullName>
    </submittedName>
</protein>
<dbReference type="EMBL" id="BQNB010009019">
    <property type="protein sequence ID" value="GJS57612.1"/>
    <property type="molecule type" value="Genomic_DNA"/>
</dbReference>
<dbReference type="PANTHER" id="PTHR11439">
    <property type="entry name" value="GAG-POL-RELATED RETROTRANSPOSON"/>
    <property type="match status" value="1"/>
</dbReference>
<evidence type="ECO:0000256" key="1">
    <source>
        <dbReference type="SAM" id="MobiDB-lite"/>
    </source>
</evidence>
<dbReference type="PANTHER" id="PTHR11439:SF496">
    <property type="entry name" value="RNA-DIRECTED DNA POLYMERASE"/>
    <property type="match status" value="1"/>
</dbReference>
<feature type="domain" description="Reverse transcriptase Ty1/copia-type" evidence="2">
    <location>
        <begin position="459"/>
        <end position="526"/>
    </location>
</feature>
<accession>A0ABQ4WXG8</accession>
<gene>
    <name evidence="3" type="ORF">Tco_0652396</name>
</gene>
<dbReference type="InterPro" id="IPR013103">
    <property type="entry name" value="RVT_2"/>
</dbReference>
<sequence length="730" mass="82230">MTNTVIKNSVFRAFFEKQRLTGPNFIDLYRNLQIVLSVEDKLPFLEQPIPAMSVPLVGQVLPPDVLATHTARVKASKEIAEQELLQTVREFHAYKQEEGQSVSSYVLKMKSHIDNLERLGHAMTQNLAVRLILVSLRKEYDNFVQNYNMHGMGKTVTELHVMLKLHEQTLPKKEVAHALHAIRAKKVQKKHKNKIPQLAGRGHNQGKGKSKLAYAPKPKIPPPPKKDNLAKDLICNQCGDGLRGSRKLKPGALSLYMGDGHRATVEAIGTYLLFQGMVSMKLIGPHISRFLGIDLSVIVSAIQGMAFMVCLTMLKHNPMKCLRTLDKCFQKEVEDQLGKTIKLLRSVRGGEYMSSSVFGSSYGVLGIIAFRRSSLILPQHKCMHSQHWFKLEGEKTTHMRNRAQIGQAPSCLTIEAGDCSSKQVSRLKDLEIIQEEDTPPFENTSLHHDEDDQEVYEPQSDVNPIRSKWLFKKKTDMDGTVHTYKARLVAKGFTQTYGVDYEETFSPIADIRAIKILIAIAAEAAYILGIKIYRDRSKRLIGLCQSAYIDKILKRFYMENSKRGSIPMQEKLKLSKSRDASTPAEVKCMQNIPYAIVMGSIMYDLMVSCYTDAGYLTDADDLKSHTGYVFVLNRGALDWKSTKQSILATSSAEAEYIAAYDASKEAVWIRKFIYGLGIVAIIKEPIRMYCDNTKAITIANESGITKGSRHYCTKLHYLREVIELGDLYDG</sequence>
<name>A0ABQ4WXG8_9ASTR</name>
<dbReference type="CDD" id="cd09272">
    <property type="entry name" value="RNase_HI_RT_Ty1"/>
    <property type="match status" value="1"/>
</dbReference>
<reference evidence="3" key="2">
    <citation type="submission" date="2022-01" db="EMBL/GenBank/DDBJ databases">
        <authorList>
            <person name="Yamashiro T."/>
            <person name="Shiraishi A."/>
            <person name="Satake H."/>
            <person name="Nakayama K."/>
        </authorList>
    </citation>
    <scope>NUCLEOTIDE SEQUENCE</scope>
</reference>
<organism evidence="3 4">
    <name type="scientific">Tanacetum coccineum</name>
    <dbReference type="NCBI Taxonomy" id="301880"/>
    <lineage>
        <taxon>Eukaryota</taxon>
        <taxon>Viridiplantae</taxon>
        <taxon>Streptophyta</taxon>
        <taxon>Embryophyta</taxon>
        <taxon>Tracheophyta</taxon>
        <taxon>Spermatophyta</taxon>
        <taxon>Magnoliopsida</taxon>
        <taxon>eudicotyledons</taxon>
        <taxon>Gunneridae</taxon>
        <taxon>Pentapetalae</taxon>
        <taxon>asterids</taxon>
        <taxon>campanulids</taxon>
        <taxon>Asterales</taxon>
        <taxon>Asteraceae</taxon>
        <taxon>Asteroideae</taxon>
        <taxon>Anthemideae</taxon>
        <taxon>Anthemidinae</taxon>
        <taxon>Tanacetum</taxon>
    </lineage>
</organism>
<evidence type="ECO:0000259" key="2">
    <source>
        <dbReference type="Pfam" id="PF07727"/>
    </source>
</evidence>
<dbReference type="Pfam" id="PF07727">
    <property type="entry name" value="RVT_2"/>
    <property type="match status" value="1"/>
</dbReference>
<proteinExistence type="predicted"/>
<comment type="caution">
    <text evidence="3">The sequence shown here is derived from an EMBL/GenBank/DDBJ whole genome shotgun (WGS) entry which is preliminary data.</text>
</comment>
<dbReference type="Proteomes" id="UP001151760">
    <property type="component" value="Unassembled WGS sequence"/>
</dbReference>
<reference evidence="3" key="1">
    <citation type="journal article" date="2022" name="Int. J. Mol. Sci.">
        <title>Draft Genome of Tanacetum Coccineum: Genomic Comparison of Closely Related Tanacetum-Family Plants.</title>
        <authorList>
            <person name="Yamashiro T."/>
            <person name="Shiraishi A."/>
            <person name="Nakayama K."/>
            <person name="Satake H."/>
        </authorList>
    </citation>
    <scope>NUCLEOTIDE SEQUENCE</scope>
</reference>
<evidence type="ECO:0000313" key="4">
    <source>
        <dbReference type="Proteomes" id="UP001151760"/>
    </source>
</evidence>
<keyword evidence="4" id="KW-1185">Reference proteome</keyword>
<feature type="region of interest" description="Disordered" evidence="1">
    <location>
        <begin position="186"/>
        <end position="226"/>
    </location>
</feature>